<evidence type="ECO:0000256" key="2">
    <source>
        <dbReference type="ARBA" id="ARBA00022490"/>
    </source>
</evidence>
<evidence type="ECO:0000256" key="5">
    <source>
        <dbReference type="ARBA" id="ARBA00022833"/>
    </source>
</evidence>
<dbReference type="CDD" id="cd16652">
    <property type="entry name" value="dRING_Rmd5p-like"/>
    <property type="match status" value="1"/>
</dbReference>
<reference evidence="9" key="1">
    <citation type="submission" date="2020-01" db="EMBL/GenBank/DDBJ databases">
        <authorList>
            <person name="Mishra B."/>
        </authorList>
    </citation>
    <scope>NUCLEOTIDE SEQUENCE [LARGE SCALE GENOMIC DNA]</scope>
</reference>
<dbReference type="Pfam" id="PF10607">
    <property type="entry name" value="CTLH"/>
    <property type="match status" value="1"/>
</dbReference>
<dbReference type="PROSITE" id="PS51867">
    <property type="entry name" value="ZF_RING_GID"/>
    <property type="match status" value="1"/>
</dbReference>
<keyword evidence="3" id="KW-0479">Metal-binding</keyword>
<dbReference type="InterPro" id="IPR027370">
    <property type="entry name" value="Znf-RING_euk"/>
</dbReference>
<dbReference type="InterPro" id="IPR024964">
    <property type="entry name" value="CTLH/CRA"/>
</dbReference>
<dbReference type="InterPro" id="IPR013144">
    <property type="entry name" value="CRA_dom"/>
</dbReference>
<dbReference type="GO" id="GO:0005634">
    <property type="term" value="C:nucleus"/>
    <property type="evidence" value="ECO:0007669"/>
    <property type="project" value="TreeGrafter"/>
</dbReference>
<dbReference type="PROSITE" id="PS50896">
    <property type="entry name" value="LISH"/>
    <property type="match status" value="1"/>
</dbReference>
<dbReference type="SUPFAM" id="SSF57850">
    <property type="entry name" value="RING/U-box"/>
    <property type="match status" value="1"/>
</dbReference>
<dbReference type="InterPro" id="IPR045098">
    <property type="entry name" value="Fyv10_fam"/>
</dbReference>
<feature type="domain" description="CTLH" evidence="7">
    <location>
        <begin position="147"/>
        <end position="204"/>
    </location>
</feature>
<dbReference type="Pfam" id="PF13445">
    <property type="entry name" value="zf-RING_UBOX"/>
    <property type="match status" value="1"/>
</dbReference>
<dbReference type="GO" id="GO:0061630">
    <property type="term" value="F:ubiquitin protein ligase activity"/>
    <property type="evidence" value="ECO:0007669"/>
    <property type="project" value="InterPro"/>
</dbReference>
<evidence type="ECO:0008006" key="11">
    <source>
        <dbReference type="Google" id="ProtNLM"/>
    </source>
</evidence>
<dbReference type="GO" id="GO:0034657">
    <property type="term" value="C:GID complex"/>
    <property type="evidence" value="ECO:0007669"/>
    <property type="project" value="TreeGrafter"/>
</dbReference>
<evidence type="ECO:0000256" key="4">
    <source>
        <dbReference type="ARBA" id="ARBA00022771"/>
    </source>
</evidence>
<evidence type="ECO:0000256" key="1">
    <source>
        <dbReference type="ARBA" id="ARBA00004496"/>
    </source>
</evidence>
<dbReference type="GO" id="GO:0043161">
    <property type="term" value="P:proteasome-mediated ubiquitin-dependent protein catabolic process"/>
    <property type="evidence" value="ECO:0007669"/>
    <property type="project" value="InterPro"/>
</dbReference>
<dbReference type="OrthoDB" id="1933281at2759"/>
<keyword evidence="4 6" id="KW-0863">Zinc-finger</keyword>
<feature type="domain" description="RING-Gid-type" evidence="8">
    <location>
        <begin position="327"/>
        <end position="370"/>
    </location>
</feature>
<keyword evidence="5" id="KW-0862">Zinc</keyword>
<dbReference type="PANTHER" id="PTHR12170:SF3">
    <property type="entry name" value="GH10162P"/>
    <property type="match status" value="1"/>
</dbReference>
<evidence type="ECO:0000256" key="6">
    <source>
        <dbReference type="PROSITE-ProRule" id="PRU01215"/>
    </source>
</evidence>
<comment type="subcellular location">
    <subcellularLocation>
        <location evidence="1">Cytoplasm</location>
    </subcellularLocation>
</comment>
<comment type="caution">
    <text evidence="9">The sequence shown here is derived from an EMBL/GenBank/DDBJ whole genome shotgun (WGS) entry which is preliminary data.</text>
</comment>
<keyword evidence="2" id="KW-0963">Cytoplasm</keyword>
<dbReference type="InterPro" id="IPR013083">
    <property type="entry name" value="Znf_RING/FYVE/PHD"/>
</dbReference>
<sequence length="384" mass="44646">MDVNGTVKDVFDRVAKKQKQYHSVSQFVTDRVCEEITVTLIQILLNNDGAEPGSMFTDLRHKLESLLRIIQLQGTEKEMNTSLTKFEKLLEKSYHPDISRACRSIDFDINAINKMIVHYLYRQGMFEIGDCLVKEAEVELEREVRSQYLELHRLNESMKHKDIEPWMRWLSANSEKLKQNGPKLEMRLLSLKFCELRREGKLSEALAYAKTHFREYGSQQMVVVSRLVTSLLWADENLEKSPYKELFSSIDWDTITEEMTKEYYSLLDQPCKSPLAVALSAGFKSLPTLLKLVRVMGLKREEWEAMKQIPVAVELGDEFQFHSIFVCPVNRDVSSEENPPMMMPCRHVICKESIMRLSKNASRRFKCPYCPAQTSAALCRQLYF</sequence>
<proteinExistence type="predicted"/>
<organism evidence="9 10">
    <name type="scientific">Microthlaspi erraticum</name>
    <dbReference type="NCBI Taxonomy" id="1685480"/>
    <lineage>
        <taxon>Eukaryota</taxon>
        <taxon>Viridiplantae</taxon>
        <taxon>Streptophyta</taxon>
        <taxon>Embryophyta</taxon>
        <taxon>Tracheophyta</taxon>
        <taxon>Spermatophyta</taxon>
        <taxon>Magnoliopsida</taxon>
        <taxon>eudicotyledons</taxon>
        <taxon>Gunneridae</taxon>
        <taxon>Pentapetalae</taxon>
        <taxon>rosids</taxon>
        <taxon>malvids</taxon>
        <taxon>Brassicales</taxon>
        <taxon>Brassicaceae</taxon>
        <taxon>Coluteocarpeae</taxon>
        <taxon>Microthlaspi</taxon>
    </lineage>
</organism>
<dbReference type="SMART" id="SM00668">
    <property type="entry name" value="CTLH"/>
    <property type="match status" value="1"/>
</dbReference>
<name>A0A6D2IPS7_9BRAS</name>
<dbReference type="InterPro" id="IPR044063">
    <property type="entry name" value="ZF_RING_GID"/>
</dbReference>
<evidence type="ECO:0000259" key="8">
    <source>
        <dbReference type="PROSITE" id="PS51867"/>
    </source>
</evidence>
<dbReference type="PROSITE" id="PS50897">
    <property type="entry name" value="CTLH"/>
    <property type="match status" value="1"/>
</dbReference>
<dbReference type="FunFam" id="3.30.40.10:FF:000143">
    <property type="entry name" value="Regulator of gluconeogenesis Rmd5"/>
    <property type="match status" value="1"/>
</dbReference>
<dbReference type="InterPro" id="IPR006594">
    <property type="entry name" value="LisH"/>
</dbReference>
<dbReference type="SMART" id="SM00667">
    <property type="entry name" value="LisH"/>
    <property type="match status" value="1"/>
</dbReference>
<dbReference type="AlphaFoldDB" id="A0A6D2IPS7"/>
<evidence type="ECO:0000313" key="10">
    <source>
        <dbReference type="Proteomes" id="UP000467841"/>
    </source>
</evidence>
<dbReference type="GO" id="GO:0008270">
    <property type="term" value="F:zinc ion binding"/>
    <property type="evidence" value="ECO:0007669"/>
    <property type="project" value="UniProtKB-KW"/>
</dbReference>
<dbReference type="InterPro" id="IPR001841">
    <property type="entry name" value="Znf_RING"/>
</dbReference>
<evidence type="ECO:0000259" key="7">
    <source>
        <dbReference type="PROSITE" id="PS50897"/>
    </source>
</evidence>
<dbReference type="InterPro" id="IPR006595">
    <property type="entry name" value="CTLH_C"/>
</dbReference>
<protein>
    <recommendedName>
        <fullName evidence="11">LisH domain-containing protein</fullName>
    </recommendedName>
</protein>
<dbReference type="Gene3D" id="3.30.40.10">
    <property type="entry name" value="Zinc/RING finger domain, C3HC4 (zinc finger)"/>
    <property type="match status" value="1"/>
</dbReference>
<dbReference type="GO" id="GO:0005737">
    <property type="term" value="C:cytoplasm"/>
    <property type="evidence" value="ECO:0007669"/>
    <property type="project" value="UniProtKB-SubCell"/>
</dbReference>
<keyword evidence="10" id="KW-1185">Reference proteome</keyword>
<dbReference type="Proteomes" id="UP000467841">
    <property type="component" value="Unassembled WGS sequence"/>
</dbReference>
<feature type="zinc finger region" description="RING-Gid-type" evidence="6">
    <location>
        <begin position="327"/>
        <end position="370"/>
    </location>
</feature>
<dbReference type="SMART" id="SM00184">
    <property type="entry name" value="RING"/>
    <property type="match status" value="1"/>
</dbReference>
<accession>A0A6D2IPS7</accession>
<dbReference type="EMBL" id="CACVBM020001052">
    <property type="protein sequence ID" value="CAA7027113.1"/>
    <property type="molecule type" value="Genomic_DNA"/>
</dbReference>
<dbReference type="SMART" id="SM00757">
    <property type="entry name" value="CRA"/>
    <property type="match status" value="1"/>
</dbReference>
<gene>
    <name evidence="9" type="ORF">MERR_LOCUS14348</name>
</gene>
<dbReference type="PANTHER" id="PTHR12170">
    <property type="entry name" value="MACROPHAGE ERYTHROBLAST ATTACHER-RELATED"/>
    <property type="match status" value="1"/>
</dbReference>
<dbReference type="InterPro" id="IPR037683">
    <property type="entry name" value="Rmd5_dRing"/>
</dbReference>
<evidence type="ECO:0000256" key="3">
    <source>
        <dbReference type="ARBA" id="ARBA00022723"/>
    </source>
</evidence>
<evidence type="ECO:0000313" key="9">
    <source>
        <dbReference type="EMBL" id="CAA7027113.1"/>
    </source>
</evidence>